<reference evidence="3" key="2">
    <citation type="submission" date="2020-05" db="UniProtKB">
        <authorList>
            <consortium name="EnsemblMetazoa"/>
        </authorList>
    </citation>
    <scope>IDENTIFICATION</scope>
    <source>
        <strain evidence="3">FAR1</strain>
    </source>
</reference>
<organism evidence="3 4">
    <name type="scientific">Anopheles farauti</name>
    <dbReference type="NCBI Taxonomy" id="69004"/>
    <lineage>
        <taxon>Eukaryota</taxon>
        <taxon>Metazoa</taxon>
        <taxon>Ecdysozoa</taxon>
        <taxon>Arthropoda</taxon>
        <taxon>Hexapoda</taxon>
        <taxon>Insecta</taxon>
        <taxon>Pterygota</taxon>
        <taxon>Neoptera</taxon>
        <taxon>Endopterygota</taxon>
        <taxon>Diptera</taxon>
        <taxon>Nematocera</taxon>
        <taxon>Culicoidea</taxon>
        <taxon>Culicidae</taxon>
        <taxon>Anophelinae</taxon>
        <taxon>Anopheles</taxon>
    </lineage>
</organism>
<accession>A0A182QQK8</accession>
<evidence type="ECO:0000313" key="4">
    <source>
        <dbReference type="Proteomes" id="UP000075886"/>
    </source>
</evidence>
<evidence type="ECO:0000256" key="1">
    <source>
        <dbReference type="SAM" id="MobiDB-lite"/>
    </source>
</evidence>
<feature type="transmembrane region" description="Helical" evidence="2">
    <location>
        <begin position="143"/>
        <end position="164"/>
    </location>
</feature>
<dbReference type="AlphaFoldDB" id="A0A182QQK8"/>
<reference evidence="4" key="1">
    <citation type="submission" date="2014-01" db="EMBL/GenBank/DDBJ databases">
        <title>The Genome Sequence of Anopheles farauti FAR1 (V2).</title>
        <authorList>
            <consortium name="The Broad Institute Genomics Platform"/>
            <person name="Neafsey D.E."/>
            <person name="Besansky N."/>
            <person name="Howell P."/>
            <person name="Walton C."/>
            <person name="Young S.K."/>
            <person name="Zeng Q."/>
            <person name="Gargeya S."/>
            <person name="Fitzgerald M."/>
            <person name="Haas B."/>
            <person name="Abouelleil A."/>
            <person name="Allen A.W."/>
            <person name="Alvarado L."/>
            <person name="Arachchi H.M."/>
            <person name="Berlin A.M."/>
            <person name="Chapman S.B."/>
            <person name="Gainer-Dewar J."/>
            <person name="Goldberg J."/>
            <person name="Griggs A."/>
            <person name="Gujja S."/>
            <person name="Hansen M."/>
            <person name="Howarth C."/>
            <person name="Imamovic A."/>
            <person name="Ireland A."/>
            <person name="Larimer J."/>
            <person name="McCowan C."/>
            <person name="Murphy C."/>
            <person name="Pearson M."/>
            <person name="Poon T.W."/>
            <person name="Priest M."/>
            <person name="Roberts A."/>
            <person name="Saif S."/>
            <person name="Shea T."/>
            <person name="Sisk P."/>
            <person name="Sykes S."/>
            <person name="Wortman J."/>
            <person name="Nusbaum C."/>
            <person name="Birren B."/>
        </authorList>
    </citation>
    <scope>NUCLEOTIDE SEQUENCE [LARGE SCALE GENOMIC DNA]</scope>
    <source>
        <strain evidence="4">FAR1</strain>
    </source>
</reference>
<feature type="compositionally biased region" description="Polar residues" evidence="1">
    <location>
        <begin position="234"/>
        <end position="248"/>
    </location>
</feature>
<evidence type="ECO:0000256" key="2">
    <source>
        <dbReference type="SAM" id="Phobius"/>
    </source>
</evidence>
<feature type="transmembrane region" description="Helical" evidence="2">
    <location>
        <begin position="75"/>
        <end position="93"/>
    </location>
</feature>
<feature type="transmembrane region" description="Helical" evidence="2">
    <location>
        <begin position="32"/>
        <end position="55"/>
    </location>
</feature>
<keyword evidence="2" id="KW-0812">Transmembrane</keyword>
<evidence type="ECO:0000313" key="3">
    <source>
        <dbReference type="EnsemblMetazoa" id="AFAF014910-PA"/>
    </source>
</evidence>
<keyword evidence="2" id="KW-0472">Membrane</keyword>
<feature type="region of interest" description="Disordered" evidence="1">
    <location>
        <begin position="221"/>
        <end position="248"/>
    </location>
</feature>
<name>A0A182QQK8_9DIPT</name>
<keyword evidence="2" id="KW-1133">Transmembrane helix</keyword>
<dbReference type="EMBL" id="AXCN02000840">
    <property type="status" value="NOT_ANNOTATED_CDS"/>
    <property type="molecule type" value="Genomic_DNA"/>
</dbReference>
<feature type="transmembrane region" description="Helical" evidence="2">
    <location>
        <begin position="114"/>
        <end position="137"/>
    </location>
</feature>
<keyword evidence="4" id="KW-1185">Reference proteome</keyword>
<dbReference type="Proteomes" id="UP000075886">
    <property type="component" value="Unassembled WGS sequence"/>
</dbReference>
<dbReference type="EnsemblMetazoa" id="AFAF014910-RA">
    <property type="protein sequence ID" value="AFAF014910-PA"/>
    <property type="gene ID" value="AFAF014910"/>
</dbReference>
<sequence length="248" mass="27875">MLVLHLEVMLESHTLVKRGVEMESQQSRHHQAYIRCSWTFRFICLALPLFIHLRASSVLDYVHGKASSVVMEPDVASVIFVISSSLALSRLLARAIPIYTDEQRQQKIALKVESMMICVVMILANVAICDFALRLVWIPLQYVLWWICKNKVLTAAVEAVFYFVKDFDAFRPYYSRAIAVSNSKRGFQFLRLVTAIKVLHSVVLRLEQSVPKPVDNSGSVFASSVGAPEGLEDAQQSTKPATLTPCSE</sequence>
<protein>
    <submittedName>
        <fullName evidence="3">Uncharacterized protein</fullName>
    </submittedName>
</protein>
<proteinExistence type="predicted"/>
<dbReference type="VEuPathDB" id="VectorBase:AFAF014910"/>